<evidence type="ECO:0000313" key="3">
    <source>
        <dbReference type="Proteomes" id="UP000320055"/>
    </source>
</evidence>
<dbReference type="RefSeq" id="WP_144873745.1">
    <property type="nucleotide sequence ID" value="NZ_LR214039.1"/>
</dbReference>
<dbReference type="OrthoDB" id="425848at2"/>
<gene>
    <name evidence="2" type="ORF">H1P_2970004</name>
</gene>
<proteinExistence type="predicted"/>
<name>A0A563VTY3_9CYAN</name>
<reference evidence="2 3" key="1">
    <citation type="submission" date="2019-01" db="EMBL/GenBank/DDBJ databases">
        <authorList>
            <person name="Brito A."/>
        </authorList>
    </citation>
    <scope>NUCLEOTIDE SEQUENCE [LARGE SCALE GENOMIC DNA]</scope>
    <source>
        <strain evidence="2">1</strain>
    </source>
</reference>
<organism evidence="2 3">
    <name type="scientific">Hyella patelloides LEGE 07179</name>
    <dbReference type="NCBI Taxonomy" id="945734"/>
    <lineage>
        <taxon>Bacteria</taxon>
        <taxon>Bacillati</taxon>
        <taxon>Cyanobacteriota</taxon>
        <taxon>Cyanophyceae</taxon>
        <taxon>Pleurocapsales</taxon>
        <taxon>Hyellaceae</taxon>
        <taxon>Hyella</taxon>
    </lineage>
</organism>
<feature type="transmembrane region" description="Helical" evidence="1">
    <location>
        <begin position="62"/>
        <end position="85"/>
    </location>
</feature>
<dbReference type="Proteomes" id="UP000320055">
    <property type="component" value="Unassembled WGS sequence"/>
</dbReference>
<dbReference type="AlphaFoldDB" id="A0A563VTY3"/>
<keyword evidence="1" id="KW-0472">Membrane</keyword>
<keyword evidence="1" id="KW-1133">Transmembrane helix</keyword>
<sequence>MDKSDFDFQKKVDRYYQLTIYLRWIVVLLLWFTLGVYGVWGIRHEIKLWLDYFTWSAVHYGLAFNLVPTICLAICIGMTVSVLLWQSSHILWGLSDREKYYLEKKVAKILATGSSHPFWKWIHK</sequence>
<feature type="transmembrane region" description="Helical" evidence="1">
    <location>
        <begin position="21"/>
        <end position="42"/>
    </location>
</feature>
<dbReference type="EMBL" id="CAACVJ010000220">
    <property type="protein sequence ID" value="VEP14907.1"/>
    <property type="molecule type" value="Genomic_DNA"/>
</dbReference>
<keyword evidence="1" id="KW-0812">Transmembrane</keyword>
<accession>A0A563VTY3</accession>
<evidence type="ECO:0000313" key="2">
    <source>
        <dbReference type="EMBL" id="VEP14907.1"/>
    </source>
</evidence>
<protein>
    <submittedName>
        <fullName evidence="2">Uncharacterized protein</fullName>
    </submittedName>
</protein>
<keyword evidence="3" id="KW-1185">Reference proteome</keyword>
<evidence type="ECO:0000256" key="1">
    <source>
        <dbReference type="SAM" id="Phobius"/>
    </source>
</evidence>